<organism evidence="1 2">
    <name type="scientific">Fraxinus pennsylvanica</name>
    <dbReference type="NCBI Taxonomy" id="56036"/>
    <lineage>
        <taxon>Eukaryota</taxon>
        <taxon>Viridiplantae</taxon>
        <taxon>Streptophyta</taxon>
        <taxon>Embryophyta</taxon>
        <taxon>Tracheophyta</taxon>
        <taxon>Spermatophyta</taxon>
        <taxon>Magnoliopsida</taxon>
        <taxon>eudicotyledons</taxon>
        <taxon>Gunneridae</taxon>
        <taxon>Pentapetalae</taxon>
        <taxon>asterids</taxon>
        <taxon>lamiids</taxon>
        <taxon>Lamiales</taxon>
        <taxon>Oleaceae</taxon>
        <taxon>Oleeae</taxon>
        <taxon>Fraxinus</taxon>
    </lineage>
</organism>
<keyword evidence="2" id="KW-1185">Reference proteome</keyword>
<proteinExistence type="predicted"/>
<reference evidence="1" key="1">
    <citation type="submission" date="2023-05" db="EMBL/GenBank/DDBJ databases">
        <authorList>
            <person name="Huff M."/>
        </authorList>
    </citation>
    <scope>NUCLEOTIDE SEQUENCE</scope>
</reference>
<sequence length="155" mass="16921">MFPPKPQGTIHMPSCGVDATSRNVIVAVKAEKVISNIALSWATTHVARPGDCILLLAVFSEKMTAGRRFWGFPRLKGECRSADRNNLRDRIGQISESCSQMVLQFHGQIQVGVQIKVVSAQSAGSVAAEAKRNVANWGQLNFSVTVENEDDIELL</sequence>
<evidence type="ECO:0000313" key="2">
    <source>
        <dbReference type="Proteomes" id="UP000834106"/>
    </source>
</evidence>
<name>A0AAD1ZYL0_9LAMI</name>
<protein>
    <submittedName>
        <fullName evidence="1">Uncharacterized protein</fullName>
    </submittedName>
</protein>
<gene>
    <name evidence="1" type="ORF">FPE_LOCUS25229</name>
</gene>
<dbReference type="AlphaFoldDB" id="A0AAD1ZYL0"/>
<evidence type="ECO:0000313" key="1">
    <source>
        <dbReference type="EMBL" id="CAI9777799.1"/>
    </source>
</evidence>
<accession>A0AAD1ZYL0</accession>
<dbReference type="Proteomes" id="UP000834106">
    <property type="component" value="Chromosome 15"/>
</dbReference>
<dbReference type="EMBL" id="OU503050">
    <property type="protein sequence ID" value="CAI9777799.1"/>
    <property type="molecule type" value="Genomic_DNA"/>
</dbReference>